<evidence type="ECO:0000256" key="2">
    <source>
        <dbReference type="ARBA" id="ARBA00022729"/>
    </source>
</evidence>
<dbReference type="Proteomes" id="UP000029647">
    <property type="component" value="Unassembled WGS sequence"/>
</dbReference>
<reference evidence="6 8" key="2">
    <citation type="submission" date="2014-07" db="EMBL/GenBank/DDBJ databases">
        <title>Draft genome sequence of Nonlabens ulvanivorans, an ulvan degrading bacterium.</title>
        <authorList>
            <person name="Kopel M."/>
            <person name="Helbert W."/>
            <person name="Henrissat B."/>
            <person name="Doniger T."/>
            <person name="Banin E."/>
        </authorList>
    </citation>
    <scope>NUCLEOTIDE SEQUENCE [LARGE SCALE GENOMIC DNA]</scope>
    <source>
        <strain evidence="6 8">PLR</strain>
    </source>
</reference>
<evidence type="ECO:0000313" key="6">
    <source>
        <dbReference type="EMBL" id="KEZ94257.1"/>
    </source>
</evidence>
<sequence>MKKLLLLVAFVASSFSFAQTGYVDAEFLLSKMPEVSAAETQLKNYTSNLQADITKAETNANARFQALQQEAQSEGVTEERRQEIIKMAQQLEGSLNTEKQGAELKLATRRNELMQPIYDKLNAAIEKVAKAKGFKIIVSVSSVLFAEDSANITEAVKTEMGL</sequence>
<dbReference type="InterPro" id="IPR005632">
    <property type="entry name" value="Chaperone_Skp"/>
</dbReference>
<evidence type="ECO:0000313" key="5">
    <source>
        <dbReference type="EMBL" id="GAL74357.1"/>
    </source>
</evidence>
<evidence type="ECO:0000313" key="8">
    <source>
        <dbReference type="Proteomes" id="UP000028531"/>
    </source>
</evidence>
<dbReference type="Proteomes" id="UP000239997">
    <property type="component" value="Unassembled WGS sequence"/>
</dbReference>
<dbReference type="Pfam" id="PF03938">
    <property type="entry name" value="OmpH"/>
    <property type="match status" value="1"/>
</dbReference>
<organism evidence="4 9">
    <name type="scientific">Nonlabens ulvanivorans</name>
    <name type="common">Persicivirga ulvanivorans</name>
    <dbReference type="NCBI Taxonomy" id="906888"/>
    <lineage>
        <taxon>Bacteria</taxon>
        <taxon>Pseudomonadati</taxon>
        <taxon>Bacteroidota</taxon>
        <taxon>Flavobacteriia</taxon>
        <taxon>Flavobacteriales</taxon>
        <taxon>Flavobacteriaceae</taxon>
        <taxon>Nonlabens</taxon>
    </lineage>
</organism>
<keyword evidence="11" id="KW-1185">Reference proteome</keyword>
<dbReference type="RefSeq" id="WP_036580407.1">
    <property type="nucleotide sequence ID" value="NZ_CP138994.1"/>
</dbReference>
<evidence type="ECO:0000256" key="3">
    <source>
        <dbReference type="SAM" id="SignalP"/>
    </source>
</evidence>
<reference evidence="9 10" key="1">
    <citation type="journal article" date="2014" name="Genome Announc.">
        <title>Draft Genome Sequences of Marine Flavobacterium Nonlabens Strains NR17, NR24, NR27, NR32, NR33, and Ara13.</title>
        <authorList>
            <person name="Nakanishi M."/>
            <person name="Meirelles P."/>
            <person name="Suzuki R."/>
            <person name="Takatani N."/>
            <person name="Mino S."/>
            <person name="Suda W."/>
            <person name="Oshima K."/>
            <person name="Hattori M."/>
            <person name="Ohkuma M."/>
            <person name="Hosokawa M."/>
            <person name="Miyashita K."/>
            <person name="Thompson F.L."/>
            <person name="Niwa A."/>
            <person name="Sawabe T."/>
            <person name="Sawabe T."/>
        </authorList>
    </citation>
    <scope>NUCLEOTIDE SEQUENCE [LARGE SCALE GENOMIC DNA]</scope>
    <source>
        <strain evidence="5">JCM 19275</strain>
        <strain evidence="4">JCM 19296</strain>
        <strain evidence="10">JCM19275</strain>
        <strain evidence="9">JCM19296</strain>
    </source>
</reference>
<evidence type="ECO:0000313" key="7">
    <source>
        <dbReference type="EMBL" id="PRX13250.1"/>
    </source>
</evidence>
<dbReference type="Proteomes" id="UP000028980">
    <property type="component" value="Unassembled WGS sequence"/>
</dbReference>
<dbReference type="EMBL" id="PVNA01000004">
    <property type="protein sequence ID" value="PRX13250.1"/>
    <property type="molecule type" value="Genomic_DNA"/>
</dbReference>
<protein>
    <submittedName>
        <fullName evidence="4">Outer membrane protein H</fullName>
    </submittedName>
    <submittedName>
        <fullName evidence="7">Periplasmic chaperone for outer membrane proteins Skp</fullName>
    </submittedName>
</protein>
<comment type="caution">
    <text evidence="4">The sequence shown here is derived from an EMBL/GenBank/DDBJ whole genome shotgun (WGS) entry which is preliminary data.</text>
</comment>
<dbReference type="OrthoDB" id="1524711at2"/>
<evidence type="ECO:0000313" key="4">
    <source>
        <dbReference type="EMBL" id="GAK76638.1"/>
    </source>
</evidence>
<dbReference type="InterPro" id="IPR024930">
    <property type="entry name" value="Skp_dom_sf"/>
</dbReference>
<name>A0A081DCJ2_NONUL</name>
<gene>
    <name evidence="6" type="ORF">IL45_03655</name>
    <name evidence="5" type="ORF">JCM19275_3212</name>
    <name evidence="4" type="ORF">JCM19296_2235</name>
    <name evidence="7" type="ORF">LY02_02311</name>
</gene>
<dbReference type="GO" id="GO:0051082">
    <property type="term" value="F:unfolded protein binding"/>
    <property type="evidence" value="ECO:0007669"/>
    <property type="project" value="InterPro"/>
</dbReference>
<dbReference type="EMBL" id="BBLG01000004">
    <property type="protein sequence ID" value="GAK76638.1"/>
    <property type="molecule type" value="Genomic_DNA"/>
</dbReference>
<comment type="similarity">
    <text evidence="1">Belongs to the Skp family.</text>
</comment>
<evidence type="ECO:0000313" key="9">
    <source>
        <dbReference type="Proteomes" id="UP000028980"/>
    </source>
</evidence>
<reference evidence="7 11" key="3">
    <citation type="submission" date="2018-03" db="EMBL/GenBank/DDBJ databases">
        <title>Genomic Encyclopedia of Archaeal and Bacterial Type Strains, Phase II (KMG-II): from individual species to whole genera.</title>
        <authorList>
            <person name="Goeker M."/>
        </authorList>
    </citation>
    <scope>NUCLEOTIDE SEQUENCE [LARGE SCALE GENOMIC DNA]</scope>
    <source>
        <strain evidence="7 11">DSM 22727</strain>
    </source>
</reference>
<accession>A0A081DCJ2</accession>
<feature type="signal peptide" evidence="3">
    <location>
        <begin position="1"/>
        <end position="18"/>
    </location>
</feature>
<proteinExistence type="inferred from homology"/>
<evidence type="ECO:0000313" key="10">
    <source>
        <dbReference type="Proteomes" id="UP000029647"/>
    </source>
</evidence>
<keyword evidence="2 3" id="KW-0732">Signal</keyword>
<dbReference type="SUPFAM" id="SSF111384">
    <property type="entry name" value="OmpH-like"/>
    <property type="match status" value="1"/>
</dbReference>
<dbReference type="AlphaFoldDB" id="A0A081DCJ2"/>
<dbReference type="EMBL" id="JPJI01000023">
    <property type="protein sequence ID" value="KEZ94257.1"/>
    <property type="molecule type" value="Genomic_DNA"/>
</dbReference>
<dbReference type="PANTHER" id="PTHR35089">
    <property type="entry name" value="CHAPERONE PROTEIN SKP"/>
    <property type="match status" value="1"/>
</dbReference>
<evidence type="ECO:0000256" key="1">
    <source>
        <dbReference type="ARBA" id="ARBA00009091"/>
    </source>
</evidence>
<dbReference type="GO" id="GO:0050821">
    <property type="term" value="P:protein stabilization"/>
    <property type="evidence" value="ECO:0007669"/>
    <property type="project" value="TreeGrafter"/>
</dbReference>
<dbReference type="Proteomes" id="UP000028531">
    <property type="component" value="Unassembled WGS sequence"/>
</dbReference>
<dbReference type="EMBL" id="BBNT01000002">
    <property type="protein sequence ID" value="GAL74357.1"/>
    <property type="molecule type" value="Genomic_DNA"/>
</dbReference>
<dbReference type="Gene3D" id="3.30.910.20">
    <property type="entry name" value="Skp domain"/>
    <property type="match status" value="1"/>
</dbReference>
<dbReference type="PANTHER" id="PTHR35089:SF1">
    <property type="entry name" value="CHAPERONE PROTEIN SKP"/>
    <property type="match status" value="1"/>
</dbReference>
<feature type="chain" id="PRO_5010404524" evidence="3">
    <location>
        <begin position="19"/>
        <end position="162"/>
    </location>
</feature>
<evidence type="ECO:0000313" key="11">
    <source>
        <dbReference type="Proteomes" id="UP000239997"/>
    </source>
</evidence>
<dbReference type="SMART" id="SM00935">
    <property type="entry name" value="OmpH"/>
    <property type="match status" value="1"/>
</dbReference>
<dbReference type="GO" id="GO:0005829">
    <property type="term" value="C:cytosol"/>
    <property type="evidence" value="ECO:0007669"/>
    <property type="project" value="TreeGrafter"/>
</dbReference>